<name>A0ABR2SUE9_9ROSI</name>
<sequence>MRKVVSVFTEKGSCFKGFHVNLQACNLLLSSQSSQSLSNGSTDDNILDPYGWEASLRIWSSRRGYRLVMEWLSWNVITQLIQQGDKRKGSSPSSNRREQGLISSNQLKNVQGLKERILIARAGKLDQPAHLSSSDLGKLNTEMTCSFPRDMTLPLWREANGWQTR</sequence>
<evidence type="ECO:0000313" key="1">
    <source>
        <dbReference type="EMBL" id="KAK9028641.1"/>
    </source>
</evidence>
<gene>
    <name evidence="1" type="ORF">V6N11_025793</name>
</gene>
<dbReference type="Proteomes" id="UP001396334">
    <property type="component" value="Unassembled WGS sequence"/>
</dbReference>
<keyword evidence="2" id="KW-1185">Reference proteome</keyword>
<dbReference type="EMBL" id="JBBPBN010000011">
    <property type="protein sequence ID" value="KAK9028641.1"/>
    <property type="molecule type" value="Genomic_DNA"/>
</dbReference>
<organism evidence="1 2">
    <name type="scientific">Hibiscus sabdariffa</name>
    <name type="common">roselle</name>
    <dbReference type="NCBI Taxonomy" id="183260"/>
    <lineage>
        <taxon>Eukaryota</taxon>
        <taxon>Viridiplantae</taxon>
        <taxon>Streptophyta</taxon>
        <taxon>Embryophyta</taxon>
        <taxon>Tracheophyta</taxon>
        <taxon>Spermatophyta</taxon>
        <taxon>Magnoliopsida</taxon>
        <taxon>eudicotyledons</taxon>
        <taxon>Gunneridae</taxon>
        <taxon>Pentapetalae</taxon>
        <taxon>rosids</taxon>
        <taxon>malvids</taxon>
        <taxon>Malvales</taxon>
        <taxon>Malvaceae</taxon>
        <taxon>Malvoideae</taxon>
        <taxon>Hibiscus</taxon>
    </lineage>
</organism>
<protein>
    <submittedName>
        <fullName evidence="1">Uncharacterized protein</fullName>
    </submittedName>
</protein>
<proteinExistence type="predicted"/>
<reference evidence="1 2" key="1">
    <citation type="journal article" date="2024" name="G3 (Bethesda)">
        <title>Genome assembly of Hibiscus sabdariffa L. provides insights into metabolisms of medicinal natural products.</title>
        <authorList>
            <person name="Kim T."/>
        </authorList>
    </citation>
    <scope>NUCLEOTIDE SEQUENCE [LARGE SCALE GENOMIC DNA]</scope>
    <source>
        <strain evidence="1">TK-2024</strain>
        <tissue evidence="1">Old leaves</tissue>
    </source>
</reference>
<accession>A0ABR2SUE9</accession>
<comment type="caution">
    <text evidence="1">The sequence shown here is derived from an EMBL/GenBank/DDBJ whole genome shotgun (WGS) entry which is preliminary data.</text>
</comment>
<evidence type="ECO:0000313" key="2">
    <source>
        <dbReference type="Proteomes" id="UP001396334"/>
    </source>
</evidence>